<comment type="caution">
    <text evidence="1">The sequence shown here is derived from an EMBL/GenBank/DDBJ whole genome shotgun (WGS) entry which is preliminary data.</text>
</comment>
<protein>
    <submittedName>
        <fullName evidence="1">Uncharacterized protein</fullName>
    </submittedName>
</protein>
<reference evidence="1 2" key="1">
    <citation type="submission" date="2019-12" db="EMBL/GenBank/DDBJ databases">
        <authorList>
            <person name="Lee S.D."/>
        </authorList>
    </citation>
    <scope>NUCLEOTIDE SEQUENCE [LARGE SCALE GENOMIC DNA]</scope>
    <source>
        <strain evidence="1 2">SAP-6</strain>
    </source>
</reference>
<evidence type="ECO:0000313" key="2">
    <source>
        <dbReference type="Proteomes" id="UP000461443"/>
    </source>
</evidence>
<dbReference type="RefSeq" id="WP_162367526.1">
    <property type="nucleotide sequence ID" value="NZ_WUBS01000014.1"/>
</dbReference>
<proteinExistence type="predicted"/>
<sequence length="652" mass="71190">MTDTSNVPNGKRISELDPNTILNDADILPISSPADDAYTTGRGSISNLRKQLNFENAFNSAPEGLAATVNGQIFHVWTSADKVRVNEFFNYNGAAAPVYRADGVTQVQYPSAAAVDIVAASVANIVPLNEQVTYIDQSKFEPDGEYELFGSVQQMQIDNENNIVEIARNGYKKVLIPTEFKELSVDKLTANGEAVDLSSLPDAETSENINILSGASKFIESSGEFELNNNPSVLIDAERNKLFDITEWLKKKSLWDEAYAASQTIPTVETNPLAPFTIIDSAGKSQIRVYNTDDNTETSLTSGDSNESNPRIDGTHRVVWVSDRADNAPGGLFYAEKSILTPYPYIARSKLVGWGHSMMENARMMNRLVELTGLYAYNFGRSSARSVAIAARQGGDPAYYVPTSGVIPADIQDVPLTAKAGQWAQGPCFLYNPAESNSIACTYAGVAGTFTWNGAAPIFTRTAAGNAVTVSEMTPIKVIPKTTQPVPNGAPAGTVYYDNDQCINIFWLGRNNINYTDEIINNTINMIKHLKNVGKRVVILPDFPGASDTAGSAGASNVNKLNAAYKRKFPQEYCQINGIDMLQNFINHYNPDYVDDVTDVGNGVTPRSLRYDYLHPSQAKSSSMAPAYALYVGAEVNAEFVYQFMKNKGWVQ</sequence>
<gene>
    <name evidence="1" type="ORF">GRH90_18965</name>
</gene>
<name>A0A845SQG3_9GAMM</name>
<keyword evidence="2" id="KW-1185">Reference proteome</keyword>
<reference evidence="1 2" key="2">
    <citation type="submission" date="2020-02" db="EMBL/GenBank/DDBJ databases">
        <title>The new genus of Enterobacteriales.</title>
        <authorList>
            <person name="Kim I.S."/>
        </authorList>
    </citation>
    <scope>NUCLEOTIDE SEQUENCE [LARGE SCALE GENOMIC DNA]</scope>
    <source>
        <strain evidence="1 2">SAP-6</strain>
    </source>
</reference>
<accession>A0A845SQG3</accession>
<organism evidence="1 2">
    <name type="scientific">Acerihabitans arboris</name>
    <dbReference type="NCBI Taxonomy" id="2691583"/>
    <lineage>
        <taxon>Bacteria</taxon>
        <taxon>Pseudomonadati</taxon>
        <taxon>Pseudomonadota</taxon>
        <taxon>Gammaproteobacteria</taxon>
        <taxon>Enterobacterales</taxon>
        <taxon>Pectobacteriaceae</taxon>
        <taxon>Acerihabitans</taxon>
    </lineage>
</organism>
<dbReference type="Proteomes" id="UP000461443">
    <property type="component" value="Unassembled WGS sequence"/>
</dbReference>
<dbReference type="EMBL" id="WUBS01000014">
    <property type="protein sequence ID" value="NDL64821.1"/>
    <property type="molecule type" value="Genomic_DNA"/>
</dbReference>
<evidence type="ECO:0000313" key="1">
    <source>
        <dbReference type="EMBL" id="NDL64821.1"/>
    </source>
</evidence>
<dbReference type="AlphaFoldDB" id="A0A845SQG3"/>